<dbReference type="CDD" id="cd01166">
    <property type="entry name" value="KdgK"/>
    <property type="match status" value="1"/>
</dbReference>
<evidence type="ECO:0000313" key="5">
    <source>
        <dbReference type="EMBL" id="AIF99893.1"/>
    </source>
</evidence>
<name>A0A075P2E3_9ALTE</name>
<feature type="domain" description="Carbohydrate kinase PfkB" evidence="4">
    <location>
        <begin position="1"/>
        <end position="296"/>
    </location>
</feature>
<accession>A0A075P2E3</accession>
<dbReference type="PANTHER" id="PTHR43085:SF15">
    <property type="entry name" value="2-DEHYDRO-3-DEOXYGLUCONOKINASE"/>
    <property type="match status" value="1"/>
</dbReference>
<dbReference type="eggNOG" id="COG0524">
    <property type="taxonomic scope" value="Bacteria"/>
</dbReference>
<dbReference type="KEGG" id="aal:EP13_15040"/>
<dbReference type="AlphaFoldDB" id="A0A075P2E3"/>
<dbReference type="GO" id="GO:0042840">
    <property type="term" value="P:D-glucuronate catabolic process"/>
    <property type="evidence" value="ECO:0007669"/>
    <property type="project" value="TreeGrafter"/>
</dbReference>
<dbReference type="PANTHER" id="PTHR43085">
    <property type="entry name" value="HEXOKINASE FAMILY MEMBER"/>
    <property type="match status" value="1"/>
</dbReference>
<dbReference type="EMBL" id="CP008849">
    <property type="protein sequence ID" value="AIF99893.1"/>
    <property type="molecule type" value="Genomic_DNA"/>
</dbReference>
<dbReference type="GO" id="GO:0008673">
    <property type="term" value="F:2-dehydro-3-deoxygluconokinase activity"/>
    <property type="evidence" value="ECO:0007669"/>
    <property type="project" value="TreeGrafter"/>
</dbReference>
<dbReference type="PROSITE" id="PS00584">
    <property type="entry name" value="PFKB_KINASES_2"/>
    <property type="match status" value="1"/>
</dbReference>
<evidence type="ECO:0000313" key="6">
    <source>
        <dbReference type="Proteomes" id="UP000056090"/>
    </source>
</evidence>
<dbReference type="Pfam" id="PF00294">
    <property type="entry name" value="PfkB"/>
    <property type="match status" value="1"/>
</dbReference>
<comment type="similarity">
    <text evidence="1">Belongs to the carbohydrate kinase PfkB family.</text>
</comment>
<dbReference type="KEGG" id="aaus:EP12_15610"/>
<dbReference type="GO" id="GO:0019698">
    <property type="term" value="P:D-galacturonate catabolic process"/>
    <property type="evidence" value="ECO:0007669"/>
    <property type="project" value="TreeGrafter"/>
</dbReference>
<dbReference type="InterPro" id="IPR011611">
    <property type="entry name" value="PfkB_dom"/>
</dbReference>
<organism evidence="5 6">
    <name type="scientific">Alteromonas australica</name>
    <dbReference type="NCBI Taxonomy" id="589873"/>
    <lineage>
        <taxon>Bacteria</taxon>
        <taxon>Pseudomonadati</taxon>
        <taxon>Pseudomonadota</taxon>
        <taxon>Gammaproteobacteria</taxon>
        <taxon>Alteromonadales</taxon>
        <taxon>Alteromonadaceae</taxon>
        <taxon>Alteromonas/Salinimonas group</taxon>
        <taxon>Alteromonas</taxon>
    </lineage>
</organism>
<dbReference type="GeneID" id="78256209"/>
<reference evidence="5 6" key="1">
    <citation type="submission" date="2014-06" db="EMBL/GenBank/DDBJ databases">
        <title>Genomes of Alteromonas australica, a world apart.</title>
        <authorList>
            <person name="Gonzaga A."/>
            <person name="Lopez-Perez M."/>
            <person name="Rodriguez-Valera F."/>
        </authorList>
    </citation>
    <scope>NUCLEOTIDE SEQUENCE [LARGE SCALE GENOMIC DNA]</scope>
    <source>
        <strain evidence="5 6">H 17</strain>
    </source>
</reference>
<sequence length="313" mass="34685">MHNSVFIGEVMVELPMTQSDAVTLNVAGDTFNSAIYFKRVLEDSQVSYLTAIGTDSFSQRITRFAENEGVDTSLMLAHRHRLPGLYAVETDSRGERRFHYWRESSAAKDLMNLVINHKVSLRNVDLIYFSGITMAVLSATQRQMFLDFLIENKRQGTTIAFDPNYRPILWEGIEQAADWTRQAYALSDIVFPGVEDHAALYGHSSSQQIVAYLSPMSPKEIVLKDGANPVRVITQYEDTLVPVTQVSHVVDTTSAGDGFTAGYLACRAKQMSVKEAVEFAAQLAGTIIRHPGAIIPRHVMPCSLATTSSTTCI</sequence>
<gene>
    <name evidence="5" type="ORF">EP13_15040</name>
</gene>
<evidence type="ECO:0000256" key="3">
    <source>
        <dbReference type="ARBA" id="ARBA00022777"/>
    </source>
</evidence>
<dbReference type="InterPro" id="IPR050306">
    <property type="entry name" value="PfkB_Carbo_kinase"/>
</dbReference>
<evidence type="ECO:0000256" key="2">
    <source>
        <dbReference type="ARBA" id="ARBA00022679"/>
    </source>
</evidence>
<dbReference type="PATRIC" id="fig|589873.4.peg.3385"/>
<keyword evidence="2" id="KW-0808">Transferase</keyword>
<protein>
    <recommendedName>
        <fullName evidence="4">Carbohydrate kinase PfkB domain-containing protein</fullName>
    </recommendedName>
</protein>
<dbReference type="RefSeq" id="WP_044057945.1">
    <property type="nucleotide sequence ID" value="NZ_CAJXAX010000002.1"/>
</dbReference>
<dbReference type="InterPro" id="IPR002173">
    <property type="entry name" value="Carboh/pur_kinase_PfkB_CS"/>
</dbReference>
<proteinExistence type="inferred from homology"/>
<dbReference type="SUPFAM" id="SSF53613">
    <property type="entry name" value="Ribokinase-like"/>
    <property type="match status" value="1"/>
</dbReference>
<dbReference type="Proteomes" id="UP000056090">
    <property type="component" value="Chromosome"/>
</dbReference>
<keyword evidence="6" id="KW-1185">Reference proteome</keyword>
<keyword evidence="3" id="KW-0418">Kinase</keyword>
<dbReference type="InterPro" id="IPR029056">
    <property type="entry name" value="Ribokinase-like"/>
</dbReference>
<evidence type="ECO:0000256" key="1">
    <source>
        <dbReference type="ARBA" id="ARBA00010688"/>
    </source>
</evidence>
<dbReference type="Gene3D" id="3.40.1190.20">
    <property type="match status" value="1"/>
</dbReference>
<dbReference type="GO" id="GO:0005829">
    <property type="term" value="C:cytosol"/>
    <property type="evidence" value="ECO:0007669"/>
    <property type="project" value="TreeGrafter"/>
</dbReference>
<dbReference type="OrthoDB" id="9776822at2"/>
<evidence type="ECO:0000259" key="4">
    <source>
        <dbReference type="Pfam" id="PF00294"/>
    </source>
</evidence>
<dbReference type="GO" id="GO:0006974">
    <property type="term" value="P:DNA damage response"/>
    <property type="evidence" value="ECO:0007669"/>
    <property type="project" value="TreeGrafter"/>
</dbReference>